<keyword evidence="2" id="KW-1003">Cell membrane</keyword>
<evidence type="ECO:0000256" key="2">
    <source>
        <dbReference type="ARBA" id="ARBA00022475"/>
    </source>
</evidence>
<evidence type="ECO:0000313" key="7">
    <source>
        <dbReference type="Proteomes" id="UP000035287"/>
    </source>
</evidence>
<evidence type="ECO:0000256" key="3">
    <source>
        <dbReference type="ARBA" id="ARBA00022692"/>
    </source>
</evidence>
<proteinExistence type="predicted"/>
<gene>
    <name evidence="6" type="ORF">AB433_04470</name>
</gene>
<comment type="subcellular location">
    <subcellularLocation>
        <location evidence="1">Cell membrane</location>
        <topology evidence="1">Multi-pass membrane protein</topology>
    </subcellularLocation>
</comment>
<dbReference type="GO" id="GO:0005886">
    <property type="term" value="C:plasma membrane"/>
    <property type="evidence" value="ECO:0007669"/>
    <property type="project" value="UniProtKB-SubCell"/>
</dbReference>
<dbReference type="STRING" id="1348774.AB433_04470"/>
<dbReference type="InterPro" id="IPR000620">
    <property type="entry name" value="EamA_dom"/>
</dbReference>
<dbReference type="AlphaFoldDB" id="A0A0G3XG83"/>
<dbReference type="OrthoDB" id="9806889at2"/>
<keyword evidence="5" id="KW-0472">Membrane</keyword>
<evidence type="ECO:0000256" key="5">
    <source>
        <dbReference type="ARBA" id="ARBA00023136"/>
    </source>
</evidence>
<evidence type="ECO:0000256" key="1">
    <source>
        <dbReference type="ARBA" id="ARBA00004651"/>
    </source>
</evidence>
<keyword evidence="4" id="KW-1133">Transmembrane helix</keyword>
<name>A0A0G3XG83_9SPHN</name>
<keyword evidence="7" id="KW-1185">Reference proteome</keyword>
<accession>A0A0G3XG83</accession>
<reference evidence="6 7" key="1">
    <citation type="submission" date="2015-06" db="EMBL/GenBank/DDBJ databases">
        <authorList>
            <person name="Zeng Y."/>
            <person name="Huang Y."/>
        </authorList>
    </citation>
    <scope>NUCLEOTIDE SEQUENCE [LARGE SCALE GENOMIC DNA]</scope>
    <source>
        <strain evidence="6 7">PQ-2</strain>
    </source>
</reference>
<dbReference type="RefSeq" id="WP_047820098.1">
    <property type="nucleotide sequence ID" value="NZ_JACIEL010000008.1"/>
</dbReference>
<dbReference type="KEGG" id="cna:AB433_04470"/>
<evidence type="ECO:0000256" key="4">
    <source>
        <dbReference type="ARBA" id="ARBA00022989"/>
    </source>
</evidence>
<dbReference type="InterPro" id="IPR037185">
    <property type="entry name" value="EmrE-like"/>
</dbReference>
<dbReference type="PANTHER" id="PTHR42920:SF11">
    <property type="entry name" value="INNER MEMBRANE PROTEIN YTFF"/>
    <property type="match status" value="1"/>
</dbReference>
<organism evidence="6 7">
    <name type="scientific">Croceicoccus naphthovorans</name>
    <dbReference type="NCBI Taxonomy" id="1348774"/>
    <lineage>
        <taxon>Bacteria</taxon>
        <taxon>Pseudomonadati</taxon>
        <taxon>Pseudomonadota</taxon>
        <taxon>Alphaproteobacteria</taxon>
        <taxon>Sphingomonadales</taxon>
        <taxon>Erythrobacteraceae</taxon>
        <taxon>Croceicoccus</taxon>
    </lineage>
</organism>
<dbReference type="Proteomes" id="UP000035287">
    <property type="component" value="Chromosome"/>
</dbReference>
<dbReference type="SUPFAM" id="SSF103481">
    <property type="entry name" value="Multidrug resistance efflux transporter EmrE"/>
    <property type="match status" value="2"/>
</dbReference>
<dbReference type="EMBL" id="CP011770">
    <property type="protein sequence ID" value="AKM09408.1"/>
    <property type="molecule type" value="Genomic_DNA"/>
</dbReference>
<evidence type="ECO:0000313" key="6">
    <source>
        <dbReference type="EMBL" id="AKM09408.1"/>
    </source>
</evidence>
<protein>
    <submittedName>
        <fullName evidence="6">Uncharacterized protein</fullName>
    </submittedName>
</protein>
<sequence length="322" mass="34716">MAAMIHRSILLLKSLWSKAYILLTITALCWAGNAIVGRGARELVPPVALAFWRWSIALVLILPFAWPHLRRDKDVILANPRILILLGILGIGAFNTLLYTGLQDTTALNAMLVQSAQPVLILLIGAAIMGDRPGWRQFCGATVALAGVVTIIGRGDLSILWNLRLNTGDLIIGAAVIFWSLYSVMLQRRPTLHPLSLFAVTLLVGILVIAPFYVWEILSGRQIIAQLGSWLAIGYVSIFPSLIAYLFFNRGVELIGSAATGMYMNVLPLLGAGLAILLLGEELYLFHVAGMALILGGILWAGRGQAPLAAAPAKPVDLSGRI</sequence>
<dbReference type="PANTHER" id="PTHR42920">
    <property type="entry name" value="OS03G0707200 PROTEIN-RELATED"/>
    <property type="match status" value="1"/>
</dbReference>
<dbReference type="PATRIC" id="fig|1348774.3.peg.939"/>
<dbReference type="InterPro" id="IPR051258">
    <property type="entry name" value="Diverse_Substrate_Transporter"/>
</dbReference>
<keyword evidence="3" id="KW-0812">Transmembrane</keyword>
<dbReference type="Pfam" id="PF00892">
    <property type="entry name" value="EamA"/>
    <property type="match status" value="2"/>
</dbReference>